<reference evidence="2 3" key="1">
    <citation type="submission" date="2016-10" db="EMBL/GenBank/DDBJ databases">
        <authorList>
            <person name="de Groot N.N."/>
        </authorList>
    </citation>
    <scope>NUCLEOTIDE SEQUENCE [LARGE SCALE GENOMIC DNA]</scope>
    <source>
        <strain evidence="2 3">DSM 20581</strain>
    </source>
</reference>
<keyword evidence="1" id="KW-0812">Transmembrane</keyword>
<organism evidence="2 3">
    <name type="scientific">Desemzia incerta</name>
    <dbReference type="NCBI Taxonomy" id="82801"/>
    <lineage>
        <taxon>Bacteria</taxon>
        <taxon>Bacillati</taxon>
        <taxon>Bacillota</taxon>
        <taxon>Bacilli</taxon>
        <taxon>Lactobacillales</taxon>
        <taxon>Carnobacteriaceae</taxon>
        <taxon>Desemzia</taxon>
    </lineage>
</organism>
<keyword evidence="1" id="KW-1133">Transmembrane helix</keyword>
<keyword evidence="1" id="KW-0472">Membrane</keyword>
<feature type="transmembrane region" description="Helical" evidence="1">
    <location>
        <begin position="31"/>
        <end position="50"/>
    </location>
</feature>
<proteinExistence type="predicted"/>
<dbReference type="AlphaFoldDB" id="A0A1I5XEK8"/>
<dbReference type="EMBL" id="FOXW01000004">
    <property type="protein sequence ID" value="SFQ30399.1"/>
    <property type="molecule type" value="Genomic_DNA"/>
</dbReference>
<protein>
    <submittedName>
        <fullName evidence="2">Uncharacterized protein</fullName>
    </submittedName>
</protein>
<name>A0A1I5XEK8_9LACT</name>
<gene>
    <name evidence="2" type="ORF">SAMN04488506_1396</name>
</gene>
<dbReference type="Proteomes" id="UP000199136">
    <property type="component" value="Unassembled WGS sequence"/>
</dbReference>
<keyword evidence="3" id="KW-1185">Reference proteome</keyword>
<evidence type="ECO:0000313" key="2">
    <source>
        <dbReference type="EMBL" id="SFQ30399.1"/>
    </source>
</evidence>
<evidence type="ECO:0000313" key="3">
    <source>
        <dbReference type="Proteomes" id="UP000199136"/>
    </source>
</evidence>
<feature type="transmembrane region" description="Helical" evidence="1">
    <location>
        <begin position="5"/>
        <end position="25"/>
    </location>
</feature>
<accession>A0A1I5XEK8</accession>
<evidence type="ECO:0000256" key="1">
    <source>
        <dbReference type="SAM" id="Phobius"/>
    </source>
</evidence>
<sequence length="54" mass="6135">MNEVIFLTCVSIILGVSYILFEVYIGSNVVTFLIAIILILIIFQLACQYIDKHN</sequence>